<keyword evidence="2" id="KW-1185">Reference proteome</keyword>
<proteinExistence type="predicted"/>
<evidence type="ECO:0000313" key="1">
    <source>
        <dbReference type="EMBL" id="MCI91181.1"/>
    </source>
</evidence>
<dbReference type="Proteomes" id="UP000265520">
    <property type="component" value="Unassembled WGS sequence"/>
</dbReference>
<protein>
    <submittedName>
        <fullName evidence="1">Uncharacterized protein</fullName>
    </submittedName>
</protein>
<evidence type="ECO:0000313" key="2">
    <source>
        <dbReference type="Proteomes" id="UP000265520"/>
    </source>
</evidence>
<feature type="non-terminal residue" evidence="1">
    <location>
        <position position="33"/>
    </location>
</feature>
<name>A0A392VW40_9FABA</name>
<dbReference type="EMBL" id="LXQA011264943">
    <property type="protein sequence ID" value="MCI91181.1"/>
    <property type="molecule type" value="Genomic_DNA"/>
</dbReference>
<reference evidence="1 2" key="1">
    <citation type="journal article" date="2018" name="Front. Plant Sci.">
        <title>Red Clover (Trifolium pratense) and Zigzag Clover (T. medium) - A Picture of Genomic Similarities and Differences.</title>
        <authorList>
            <person name="Dluhosova J."/>
            <person name="Istvanek J."/>
            <person name="Nedelnik J."/>
            <person name="Repkova J."/>
        </authorList>
    </citation>
    <scope>NUCLEOTIDE SEQUENCE [LARGE SCALE GENOMIC DNA]</scope>
    <source>
        <strain evidence="2">cv. 10/8</strain>
        <tissue evidence="1">Leaf</tissue>
    </source>
</reference>
<sequence length="33" mass="3606">MIITGSPVLICREVLDALREAWFEIAVGGGFNQ</sequence>
<accession>A0A392VW40</accession>
<organism evidence="1 2">
    <name type="scientific">Trifolium medium</name>
    <dbReference type="NCBI Taxonomy" id="97028"/>
    <lineage>
        <taxon>Eukaryota</taxon>
        <taxon>Viridiplantae</taxon>
        <taxon>Streptophyta</taxon>
        <taxon>Embryophyta</taxon>
        <taxon>Tracheophyta</taxon>
        <taxon>Spermatophyta</taxon>
        <taxon>Magnoliopsida</taxon>
        <taxon>eudicotyledons</taxon>
        <taxon>Gunneridae</taxon>
        <taxon>Pentapetalae</taxon>
        <taxon>rosids</taxon>
        <taxon>fabids</taxon>
        <taxon>Fabales</taxon>
        <taxon>Fabaceae</taxon>
        <taxon>Papilionoideae</taxon>
        <taxon>50 kb inversion clade</taxon>
        <taxon>NPAAA clade</taxon>
        <taxon>Hologalegina</taxon>
        <taxon>IRL clade</taxon>
        <taxon>Trifolieae</taxon>
        <taxon>Trifolium</taxon>
    </lineage>
</organism>
<dbReference type="AlphaFoldDB" id="A0A392VW40"/>
<comment type="caution">
    <text evidence="1">The sequence shown here is derived from an EMBL/GenBank/DDBJ whole genome shotgun (WGS) entry which is preliminary data.</text>
</comment>